<dbReference type="InterPro" id="IPR001680">
    <property type="entry name" value="WD40_rpt"/>
</dbReference>
<gene>
    <name evidence="4" type="ORF">CKAH01_18448</name>
</gene>
<evidence type="ECO:0000313" key="4">
    <source>
        <dbReference type="EMBL" id="KAK2742782.1"/>
    </source>
</evidence>
<dbReference type="AlphaFoldDB" id="A0AAE0D2Q7"/>
<dbReference type="EMBL" id="VYYT01000326">
    <property type="protein sequence ID" value="KAK2742782.1"/>
    <property type="molecule type" value="Genomic_DNA"/>
</dbReference>
<feature type="repeat" description="WD" evidence="3">
    <location>
        <begin position="1"/>
        <end position="24"/>
    </location>
</feature>
<evidence type="ECO:0000256" key="1">
    <source>
        <dbReference type="ARBA" id="ARBA00022574"/>
    </source>
</evidence>
<proteinExistence type="predicted"/>
<dbReference type="PROSITE" id="PS50082">
    <property type="entry name" value="WD_REPEATS_2"/>
    <property type="match status" value="1"/>
</dbReference>
<evidence type="ECO:0000313" key="5">
    <source>
        <dbReference type="Proteomes" id="UP001281614"/>
    </source>
</evidence>
<accession>A0AAE0D2Q7</accession>
<dbReference type="SUPFAM" id="SSF50978">
    <property type="entry name" value="WD40 repeat-like"/>
    <property type="match status" value="1"/>
</dbReference>
<keyword evidence="5" id="KW-1185">Reference proteome</keyword>
<name>A0AAE0D2Q7_COLKA</name>
<reference evidence="4" key="1">
    <citation type="submission" date="2023-02" db="EMBL/GenBank/DDBJ databases">
        <title>Colletotrichum kahawae CIFC_Que2 genome sequencing and assembly.</title>
        <authorList>
            <person name="Baroncelli R."/>
        </authorList>
    </citation>
    <scope>NUCLEOTIDE SEQUENCE</scope>
    <source>
        <strain evidence="4">CIFC_Que2</strain>
    </source>
</reference>
<sequence length="98" mass="10450">MLASSSRDGAVKLWNTVTGHCVRTLSTCNDTVLVAISATGTLVASVTRFWDSFVEVWNIVTGHCVQKMANLRGKALALAFLPDGLLFGSIRRPGATAK</sequence>
<keyword evidence="2" id="KW-0677">Repeat</keyword>
<protein>
    <submittedName>
        <fullName evidence="4">Beta transducin-like protein HET-D2Y</fullName>
    </submittedName>
</protein>
<evidence type="ECO:0000256" key="3">
    <source>
        <dbReference type="PROSITE-ProRule" id="PRU00221"/>
    </source>
</evidence>
<organism evidence="4 5">
    <name type="scientific">Colletotrichum kahawae</name>
    <name type="common">Coffee berry disease fungus</name>
    <dbReference type="NCBI Taxonomy" id="34407"/>
    <lineage>
        <taxon>Eukaryota</taxon>
        <taxon>Fungi</taxon>
        <taxon>Dikarya</taxon>
        <taxon>Ascomycota</taxon>
        <taxon>Pezizomycotina</taxon>
        <taxon>Sordariomycetes</taxon>
        <taxon>Hypocreomycetidae</taxon>
        <taxon>Glomerellales</taxon>
        <taxon>Glomerellaceae</taxon>
        <taxon>Colletotrichum</taxon>
        <taxon>Colletotrichum gloeosporioides species complex</taxon>
    </lineage>
</organism>
<comment type="caution">
    <text evidence="4">The sequence shown here is derived from an EMBL/GenBank/DDBJ whole genome shotgun (WGS) entry which is preliminary data.</text>
</comment>
<keyword evidence="1 3" id="KW-0853">WD repeat</keyword>
<evidence type="ECO:0000256" key="2">
    <source>
        <dbReference type="ARBA" id="ARBA00022737"/>
    </source>
</evidence>
<dbReference type="Gene3D" id="2.130.10.10">
    <property type="entry name" value="YVTN repeat-like/Quinoprotein amine dehydrogenase"/>
    <property type="match status" value="1"/>
</dbReference>
<dbReference type="PANTHER" id="PTHR19848:SF8">
    <property type="entry name" value="F-BOX AND WD REPEAT DOMAIN CONTAINING 7"/>
    <property type="match status" value="1"/>
</dbReference>
<dbReference type="Proteomes" id="UP001281614">
    <property type="component" value="Unassembled WGS sequence"/>
</dbReference>
<dbReference type="InterPro" id="IPR015943">
    <property type="entry name" value="WD40/YVTN_repeat-like_dom_sf"/>
</dbReference>
<dbReference type="InterPro" id="IPR036322">
    <property type="entry name" value="WD40_repeat_dom_sf"/>
</dbReference>
<dbReference type="PANTHER" id="PTHR19848">
    <property type="entry name" value="WD40 REPEAT PROTEIN"/>
    <property type="match status" value="1"/>
</dbReference>